<protein>
    <submittedName>
        <fullName evidence="5">Protein kinase domain-containing protein</fullName>
    </submittedName>
</protein>
<dbReference type="FunFam" id="1.10.510.10:FF:000238">
    <property type="entry name" value="Mitogen-activated protein kinase"/>
    <property type="match status" value="1"/>
</dbReference>
<accession>A0A915K2E7</accession>
<dbReference type="Gene3D" id="1.10.510.10">
    <property type="entry name" value="Transferase(Phosphotransferase) domain 1"/>
    <property type="match status" value="1"/>
</dbReference>
<dbReference type="Gene3D" id="3.30.200.20">
    <property type="entry name" value="Phosphorylase Kinase, domain 1"/>
    <property type="match status" value="1"/>
</dbReference>
<dbReference type="GO" id="GO:0005524">
    <property type="term" value="F:ATP binding"/>
    <property type="evidence" value="ECO:0007669"/>
    <property type="project" value="UniProtKB-KW"/>
</dbReference>
<evidence type="ECO:0000256" key="1">
    <source>
        <dbReference type="ARBA" id="ARBA00022741"/>
    </source>
</evidence>
<dbReference type="WBParaSite" id="nRc.2.0.1.t32380-RA">
    <property type="protein sequence ID" value="nRc.2.0.1.t32380-RA"/>
    <property type="gene ID" value="nRc.2.0.1.g32380"/>
</dbReference>
<evidence type="ECO:0000259" key="3">
    <source>
        <dbReference type="PROSITE" id="PS50011"/>
    </source>
</evidence>
<keyword evidence="4" id="KW-1185">Reference proteome</keyword>
<keyword evidence="1" id="KW-0547">Nucleotide-binding</keyword>
<dbReference type="AlphaFoldDB" id="A0A915K2E7"/>
<dbReference type="InterPro" id="IPR008271">
    <property type="entry name" value="Ser/Thr_kinase_AS"/>
</dbReference>
<organism evidence="4 5">
    <name type="scientific">Romanomermis culicivorax</name>
    <name type="common">Nematode worm</name>
    <dbReference type="NCBI Taxonomy" id="13658"/>
    <lineage>
        <taxon>Eukaryota</taxon>
        <taxon>Metazoa</taxon>
        <taxon>Ecdysozoa</taxon>
        <taxon>Nematoda</taxon>
        <taxon>Enoplea</taxon>
        <taxon>Dorylaimia</taxon>
        <taxon>Mermithida</taxon>
        <taxon>Mermithoidea</taxon>
        <taxon>Mermithidae</taxon>
        <taxon>Romanomermis</taxon>
    </lineage>
</organism>
<dbReference type="SUPFAM" id="SSF56112">
    <property type="entry name" value="Protein kinase-like (PK-like)"/>
    <property type="match status" value="1"/>
</dbReference>
<dbReference type="SMART" id="SM00220">
    <property type="entry name" value="S_TKc"/>
    <property type="match status" value="1"/>
</dbReference>
<dbReference type="InterPro" id="IPR011009">
    <property type="entry name" value="Kinase-like_dom_sf"/>
</dbReference>
<dbReference type="InterPro" id="IPR000719">
    <property type="entry name" value="Prot_kinase_dom"/>
</dbReference>
<evidence type="ECO:0000313" key="4">
    <source>
        <dbReference type="Proteomes" id="UP000887565"/>
    </source>
</evidence>
<name>A0A915K2E7_ROMCU</name>
<sequence length="606" mass="67822">MFLREFNGHSNIVKMLQILKADRNKDIYLVFEYMDTDLHNVIKKGGILKDIHKQYIMYQVLRAIKYLHSANVIHRDLKPSNILLDSNCTAKLADFGLARSLKQLCAADTTNNPYDLDMPELTEYVATRWYRAPEILLAAKRYTMGVDMWSVGTVLAEMLLEKALFPGTSTLNQIELIASLLPPPSQQDIVSIGSQYAETVLGRMTYRLRAGTLESRLSSAAAGESAIDLVTKLLVFNPLKRLTVDEALRQPYLAPFHNPREEPILGRDVVLSLNDDVQLSISAYRNKLYQLLSPDDKEAEAKKRQIHRIEKEPSNIRVSFTDNNAQSTKKCYTRSIGGNGHCSSNLQGVQQPQFSIGESVPNNQLIKIHTKVSPQLLRRQAVGHSNSSQSLTNNEKITNSFISRAHSADNGFRKPVEPSVESRPLRVGFNDEPQIYETPHSQKFTSFFQSVVSSNNYNTAWKAPNKFFSRSKSKDNLSIINNNNNKNKSNGDFLAGNVNNFSSSLNNANSSGFFGNNYYANYAAHNNIISKPIGHYYGQRLSINAGSMSDKLLATLNKAQRNSKAMKSSSTVVKLGANNNKMVNFPQSHSIISENDLKAINKSFLS</sequence>
<dbReference type="PANTHER" id="PTHR24055">
    <property type="entry name" value="MITOGEN-ACTIVATED PROTEIN KINASE"/>
    <property type="match status" value="1"/>
</dbReference>
<evidence type="ECO:0000313" key="5">
    <source>
        <dbReference type="WBParaSite" id="nRc.2.0.1.t32380-RA"/>
    </source>
</evidence>
<dbReference type="Proteomes" id="UP000887565">
    <property type="component" value="Unplaced"/>
</dbReference>
<feature type="domain" description="Protein kinase" evidence="3">
    <location>
        <begin position="1"/>
        <end position="253"/>
    </location>
</feature>
<keyword evidence="2" id="KW-0067">ATP-binding</keyword>
<dbReference type="PROSITE" id="PS50011">
    <property type="entry name" value="PROTEIN_KINASE_DOM"/>
    <property type="match status" value="1"/>
</dbReference>
<dbReference type="Pfam" id="PF00069">
    <property type="entry name" value="Pkinase"/>
    <property type="match status" value="1"/>
</dbReference>
<dbReference type="GO" id="GO:0004672">
    <property type="term" value="F:protein kinase activity"/>
    <property type="evidence" value="ECO:0007669"/>
    <property type="project" value="InterPro"/>
</dbReference>
<dbReference type="PROSITE" id="PS00108">
    <property type="entry name" value="PROTEIN_KINASE_ST"/>
    <property type="match status" value="1"/>
</dbReference>
<dbReference type="InterPro" id="IPR050117">
    <property type="entry name" value="MAPK"/>
</dbReference>
<reference evidence="5" key="1">
    <citation type="submission" date="2022-11" db="UniProtKB">
        <authorList>
            <consortium name="WormBaseParasite"/>
        </authorList>
    </citation>
    <scope>IDENTIFICATION</scope>
</reference>
<proteinExistence type="predicted"/>
<evidence type="ECO:0000256" key="2">
    <source>
        <dbReference type="ARBA" id="ARBA00022840"/>
    </source>
</evidence>